<evidence type="ECO:0000259" key="1">
    <source>
        <dbReference type="Pfam" id="PF06439"/>
    </source>
</evidence>
<dbReference type="GO" id="GO:0016787">
    <property type="term" value="F:hydrolase activity"/>
    <property type="evidence" value="ECO:0007669"/>
    <property type="project" value="InterPro"/>
</dbReference>
<name>A0A4Q9FCM3_9FLAO</name>
<dbReference type="AlphaFoldDB" id="A0A4Q9FCM3"/>
<comment type="caution">
    <text evidence="2">The sequence shown here is derived from an EMBL/GenBank/DDBJ whole genome shotgun (WGS) entry which is preliminary data.</text>
</comment>
<evidence type="ECO:0000313" key="3">
    <source>
        <dbReference type="Proteomes" id="UP000291142"/>
    </source>
</evidence>
<dbReference type="OrthoDB" id="9787527at2"/>
<dbReference type="InterPro" id="IPR010496">
    <property type="entry name" value="AL/BT2_dom"/>
</dbReference>
<protein>
    <submittedName>
        <fullName evidence="2">DUF1080 domain-containing protein</fullName>
    </submittedName>
</protein>
<dbReference type="Gene3D" id="2.60.120.560">
    <property type="entry name" value="Exo-inulinase, domain 1"/>
    <property type="match status" value="1"/>
</dbReference>
<keyword evidence="3" id="KW-1185">Reference proteome</keyword>
<dbReference type="PROSITE" id="PS51257">
    <property type="entry name" value="PROKAR_LIPOPROTEIN"/>
    <property type="match status" value="1"/>
</dbReference>
<reference evidence="2 3" key="1">
    <citation type="submission" date="2019-02" db="EMBL/GenBank/DDBJ databases">
        <title>Hyunsoonleella sp., isolated from marine sediment.</title>
        <authorList>
            <person name="Liu B.-T."/>
        </authorList>
    </citation>
    <scope>NUCLEOTIDE SEQUENCE [LARGE SCALE GENOMIC DNA]</scope>
    <source>
        <strain evidence="2 3">T58</strain>
    </source>
</reference>
<proteinExistence type="predicted"/>
<dbReference type="EMBL" id="SIRT01000009">
    <property type="protein sequence ID" value="TBN02756.1"/>
    <property type="molecule type" value="Genomic_DNA"/>
</dbReference>
<feature type="domain" description="3-keto-alpha-glucoside-1,2-lyase/3-keto-2-hydroxy-glucal hydratase" evidence="1">
    <location>
        <begin position="35"/>
        <end position="263"/>
    </location>
</feature>
<evidence type="ECO:0000313" key="2">
    <source>
        <dbReference type="EMBL" id="TBN02756.1"/>
    </source>
</evidence>
<dbReference type="Pfam" id="PF06439">
    <property type="entry name" value="3keto-disac_hyd"/>
    <property type="match status" value="1"/>
</dbReference>
<dbReference type="Proteomes" id="UP000291142">
    <property type="component" value="Unassembled WGS sequence"/>
</dbReference>
<gene>
    <name evidence="2" type="ORF">EYD45_10825</name>
</gene>
<organism evidence="2 3">
    <name type="scientific">Hyunsoonleella flava</name>
    <dbReference type="NCBI Taxonomy" id="2527939"/>
    <lineage>
        <taxon>Bacteria</taxon>
        <taxon>Pseudomonadati</taxon>
        <taxon>Bacteroidota</taxon>
        <taxon>Flavobacteriia</taxon>
        <taxon>Flavobacteriales</taxon>
        <taxon>Flavobacteriaceae</taxon>
    </lineage>
</organism>
<accession>A0A4Q9FCM3</accession>
<sequence>MKFSNNLMAVLVLLLSIAYSCKQKQKETSEANKEQWIKLFNGKNLEGWSPKIKGYALGDNYNNTFIVEDGILKVSYKAYDSFNNAFGHLFYKTPYSDYKFKMDYRFTGEQAPGGRAWALRNSGIMIHCEDPKGMELNQNFPVSIEVQLLGGNGVDERATGNLCTPGTHVFYKDSLITEHIIQSSSKTYHGDQWVHVEIEVRNDSIIKHFINGKEVLRYSKPHIGGGAVNTGDKWLPKENQPLKGGYISLQSESHPVEFKNIELLVLDE</sequence>